<dbReference type="InterPro" id="IPR008391">
    <property type="entry name" value="AXE1_dom"/>
</dbReference>
<dbReference type="GO" id="GO:0005976">
    <property type="term" value="P:polysaccharide metabolic process"/>
    <property type="evidence" value="ECO:0007669"/>
    <property type="project" value="TreeGrafter"/>
</dbReference>
<dbReference type="SUPFAM" id="SSF53474">
    <property type="entry name" value="alpha/beta-Hydrolases"/>
    <property type="match status" value="1"/>
</dbReference>
<dbReference type="GO" id="GO:0052689">
    <property type="term" value="F:carboxylic ester hydrolase activity"/>
    <property type="evidence" value="ECO:0007669"/>
    <property type="project" value="TreeGrafter"/>
</dbReference>
<sequence>MKLYQAFLLSILTVIVVSCKPNEDSKPPDFDDYWIQAVNQLNESPINEEIIKDSIVNDKEWTLYKINSYNNVYIYAWVSKPLSQGKFPIKIRFSGMSKSRTLSDGIPNTWFLKEGNIINMLVDIRGQGLSSKQLNVTNYLTEGLSSKDTYIFKGAYLDAIRTVDFISTNSKSDGNIIVTGGGQGGSLSMVAAALNPKVTMCVIGFPFFSDIDRYDKKQWPMSVFMYYCKKSETDYFELIDRLSYFDMLYFAEKIKVPIFVRANERDNITPIEGVKKFFSLIKSNEKEMYVEPCEGHGCSSNSKKANELEHLFIQANMLSS</sequence>
<dbReference type="OrthoDB" id="3668964at2"/>
<dbReference type="KEGG" id="ahz:APS56_10775"/>
<dbReference type="STRING" id="1736674.APS56_10775"/>
<dbReference type="AlphaFoldDB" id="A0A0P0D3L7"/>
<dbReference type="InterPro" id="IPR039069">
    <property type="entry name" value="CE7"/>
</dbReference>
<dbReference type="Pfam" id="PF05448">
    <property type="entry name" value="AXE1"/>
    <property type="match status" value="1"/>
</dbReference>
<keyword evidence="3" id="KW-1185">Reference proteome</keyword>
<gene>
    <name evidence="2" type="ORF">APS56_10775</name>
</gene>
<feature type="domain" description="Acetyl xylan esterase" evidence="1">
    <location>
        <begin position="23"/>
        <end position="304"/>
    </location>
</feature>
<name>A0A0P0D3L7_9FLAO</name>
<reference evidence="2 3" key="1">
    <citation type="submission" date="2015-10" db="EMBL/GenBank/DDBJ databases">
        <authorList>
            <person name="Gilbert D.G."/>
        </authorList>
    </citation>
    <scope>NUCLEOTIDE SEQUENCE [LARGE SCALE GENOMIC DNA]</scope>
    <source>
        <strain evidence="3">HZ-22</strain>
    </source>
</reference>
<dbReference type="InterPro" id="IPR029058">
    <property type="entry name" value="AB_hydrolase_fold"/>
</dbReference>
<dbReference type="Proteomes" id="UP000057981">
    <property type="component" value="Chromosome"/>
</dbReference>
<evidence type="ECO:0000313" key="2">
    <source>
        <dbReference type="EMBL" id="ALJ05576.1"/>
    </source>
</evidence>
<dbReference type="PROSITE" id="PS51257">
    <property type="entry name" value="PROKAR_LIPOPROTEIN"/>
    <property type="match status" value="1"/>
</dbReference>
<protein>
    <recommendedName>
        <fullName evidence="1">Acetyl xylan esterase domain-containing protein</fullName>
    </recommendedName>
</protein>
<dbReference type="Gene3D" id="3.40.50.1820">
    <property type="entry name" value="alpha/beta hydrolase"/>
    <property type="match status" value="1"/>
</dbReference>
<dbReference type="PANTHER" id="PTHR40111">
    <property type="entry name" value="CEPHALOSPORIN-C DEACETYLASE"/>
    <property type="match status" value="1"/>
</dbReference>
<dbReference type="EMBL" id="CP012898">
    <property type="protein sequence ID" value="ALJ05576.1"/>
    <property type="molecule type" value="Genomic_DNA"/>
</dbReference>
<accession>A0A0P0D3L7</accession>
<proteinExistence type="predicted"/>
<evidence type="ECO:0000313" key="3">
    <source>
        <dbReference type="Proteomes" id="UP000057981"/>
    </source>
</evidence>
<organism evidence="2 3">
    <name type="scientific">Pseudalgibacter alginicilyticus</name>
    <dbReference type="NCBI Taxonomy" id="1736674"/>
    <lineage>
        <taxon>Bacteria</taxon>
        <taxon>Pseudomonadati</taxon>
        <taxon>Bacteroidota</taxon>
        <taxon>Flavobacteriia</taxon>
        <taxon>Flavobacteriales</taxon>
        <taxon>Flavobacteriaceae</taxon>
        <taxon>Pseudalgibacter</taxon>
    </lineage>
</organism>
<dbReference type="RefSeq" id="WP_054727967.1">
    <property type="nucleotide sequence ID" value="NZ_CP012898.1"/>
</dbReference>
<dbReference type="PANTHER" id="PTHR40111:SF1">
    <property type="entry name" value="CEPHALOSPORIN-C DEACETYLASE"/>
    <property type="match status" value="1"/>
</dbReference>
<evidence type="ECO:0000259" key="1">
    <source>
        <dbReference type="Pfam" id="PF05448"/>
    </source>
</evidence>